<dbReference type="PANTHER" id="PTHR10404:SF46">
    <property type="entry name" value="VACUOLAR PROTEIN SORTING-ASSOCIATED PROTEIN 70"/>
    <property type="match status" value="1"/>
</dbReference>
<dbReference type="AlphaFoldDB" id="A0A7D4CGP2"/>
<dbReference type="RefSeq" id="WP_173074326.1">
    <property type="nucleotide sequence ID" value="NZ_CP041345.1"/>
</dbReference>
<dbReference type="Gene3D" id="3.40.630.10">
    <property type="entry name" value="Zn peptidases"/>
    <property type="match status" value="1"/>
</dbReference>
<proteinExistence type="predicted"/>
<dbReference type="InterPro" id="IPR046450">
    <property type="entry name" value="PA_dom_sf"/>
</dbReference>
<dbReference type="EMBL" id="CP041345">
    <property type="protein sequence ID" value="QKG80006.1"/>
    <property type="molecule type" value="Genomic_DNA"/>
</dbReference>
<dbReference type="Proteomes" id="UP000500961">
    <property type="component" value="Chromosome"/>
</dbReference>
<evidence type="ECO:0000259" key="1">
    <source>
        <dbReference type="Pfam" id="PF04389"/>
    </source>
</evidence>
<organism evidence="2 3">
    <name type="scientific">Tenuifilum thalassicum</name>
    <dbReference type="NCBI Taxonomy" id="2590900"/>
    <lineage>
        <taxon>Bacteria</taxon>
        <taxon>Pseudomonadati</taxon>
        <taxon>Bacteroidota</taxon>
        <taxon>Bacteroidia</taxon>
        <taxon>Bacteroidales</taxon>
        <taxon>Tenuifilaceae</taxon>
        <taxon>Tenuifilum</taxon>
    </lineage>
</organism>
<dbReference type="GO" id="GO:0016787">
    <property type="term" value="F:hydrolase activity"/>
    <property type="evidence" value="ECO:0007669"/>
    <property type="project" value="UniProtKB-KW"/>
</dbReference>
<evidence type="ECO:0000313" key="2">
    <source>
        <dbReference type="EMBL" id="QKG80006.1"/>
    </source>
</evidence>
<dbReference type="KEGG" id="ttz:FHG85_06935"/>
<dbReference type="Pfam" id="PF04389">
    <property type="entry name" value="Peptidase_M28"/>
    <property type="match status" value="1"/>
</dbReference>
<dbReference type="PANTHER" id="PTHR10404">
    <property type="entry name" value="N-ACETYLATED-ALPHA-LINKED ACIDIC DIPEPTIDASE"/>
    <property type="match status" value="1"/>
</dbReference>
<dbReference type="Gene3D" id="3.50.30.30">
    <property type="match status" value="1"/>
</dbReference>
<evidence type="ECO:0000313" key="3">
    <source>
        <dbReference type="Proteomes" id="UP000500961"/>
    </source>
</evidence>
<keyword evidence="2" id="KW-0378">Hydrolase</keyword>
<keyword evidence="3" id="KW-1185">Reference proteome</keyword>
<dbReference type="SUPFAM" id="SSF53187">
    <property type="entry name" value="Zn-dependent exopeptidases"/>
    <property type="match status" value="1"/>
</dbReference>
<reference evidence="2 3" key="1">
    <citation type="submission" date="2019-07" db="EMBL/GenBank/DDBJ databases">
        <title>Thalassofilum flectens gen. nov., sp. nov., a novel moderate thermophilic anaerobe from a shallow sea hot spring in Kunashir Island (Russia), representing a new family in the order Bacteroidales, and proposal of Thalassofilacea fam. nov.</title>
        <authorList>
            <person name="Kochetkova T.V."/>
            <person name="Podosokorskaya O.A."/>
            <person name="Novikov A."/>
            <person name="Elcheninov A.G."/>
            <person name="Toshchakov S.V."/>
            <person name="Kublanov I.V."/>
        </authorList>
    </citation>
    <scope>NUCLEOTIDE SEQUENCE [LARGE SCALE GENOMIC DNA]</scope>
    <source>
        <strain evidence="2 3">38-H</strain>
    </source>
</reference>
<dbReference type="SUPFAM" id="SSF52025">
    <property type="entry name" value="PA domain"/>
    <property type="match status" value="1"/>
</dbReference>
<dbReference type="InterPro" id="IPR039373">
    <property type="entry name" value="Peptidase_M28B"/>
</dbReference>
<feature type="domain" description="Peptidase M28" evidence="1">
    <location>
        <begin position="277"/>
        <end position="464"/>
    </location>
</feature>
<sequence length="487" mass="54579">MKRIILVIALTTFYLSVFAQKAEVSKINANELTKTVKYLSSKRFMGRLPGTPYYVHAARYVATRFKSAGLKPLLGKNMLQEFTDEVNIILDAQVYILDENNRPIYPMRLGKDFICRGFSGAGEIRGEVVFAGFGIKTDEYNDYRSISVKDKIVAVFKSAPPWKPSSGNWGDWSPRAKARVAQELGAKGIIFIGEPNGMPKTMIYGSIACGSKPHLYKFPMIQAGERLTDSLFSKLPYSPKEYYEMLKRDKAPHSIETGKSVYMRVVADYQEFRKTYNVVGYIEGSDPKLKNEYIILGAHLDHVGYQGNHVYFPGANDNASGVAGIIAIAEALKESPKKPRRSIVFVAFSSEESGLKGSTYFVNHLPFSTDNVIAMLNFDCIGSGDSIAIGGGKTYKRLWRKAMRLDKRNTKLLTKKTFGGGGADAQPFHEKGIPTLYFYAKNGYQHLHQATDTQETLNPLVFEKTVRLGFLTTKYLAKGRYRKERAK</sequence>
<dbReference type="InterPro" id="IPR007484">
    <property type="entry name" value="Peptidase_M28"/>
</dbReference>
<accession>A0A7D4CGP2</accession>
<protein>
    <submittedName>
        <fullName evidence="2">M20/M25/M40 family metallo-hydrolase</fullName>
    </submittedName>
</protein>
<gene>
    <name evidence="2" type="ORF">FHG85_06935</name>
</gene>
<name>A0A7D4CGP2_9BACT</name>